<sequence>MQRWQGTSAQKLRGTREDIRTSIPSPTLSQSRDHEADSQIVDSALRNLLSSFTGEYSRPIPSSTSPPPSNSISWNLLYDDTDIPLNAEEQAVANIASAILLRYDDLPPSDDEFDERSDDETNLEDTAEPIVTNEPANTCKFDSQHEEQGRKRGTHASTEETSKYWFPWHDRITYSCTSLVLVFSQRQLDLFLWLLKVNQVDDVPSVKSMQSLNAALQKMCGIETILYDGALGHKYYVNSLSQIIAQEMSNPKFAQLVVLSQDSGPKLSEARQGQRWLKELPDSQTTPMLRIAQQDYFIHEPAMLEWSLLIPTGGLPKRSILRQLLAITASFDGGARGWRVFVKSEPSVVPATDFLKIFPSSGTTSNPIFMTFKPS</sequence>
<proteinExistence type="predicted"/>
<keyword evidence="3" id="KW-1185">Reference proteome</keyword>
<comment type="caution">
    <text evidence="2">The sequence shown here is derived from an EMBL/GenBank/DDBJ whole genome shotgun (WGS) entry which is preliminary data.</text>
</comment>
<dbReference type="EMBL" id="JACAZH010000004">
    <property type="protein sequence ID" value="KAF7371201.1"/>
    <property type="molecule type" value="Genomic_DNA"/>
</dbReference>
<accession>A0A8H7DH43</accession>
<evidence type="ECO:0000256" key="1">
    <source>
        <dbReference type="SAM" id="MobiDB-lite"/>
    </source>
</evidence>
<reference evidence="2" key="1">
    <citation type="submission" date="2020-05" db="EMBL/GenBank/DDBJ databases">
        <title>Mycena genomes resolve the evolution of fungal bioluminescence.</title>
        <authorList>
            <person name="Tsai I.J."/>
        </authorList>
    </citation>
    <scope>NUCLEOTIDE SEQUENCE</scope>
    <source>
        <strain evidence="2">160909Yilan</strain>
    </source>
</reference>
<dbReference type="Proteomes" id="UP000623467">
    <property type="component" value="Unassembled WGS sequence"/>
</dbReference>
<organism evidence="2 3">
    <name type="scientific">Mycena sanguinolenta</name>
    <dbReference type="NCBI Taxonomy" id="230812"/>
    <lineage>
        <taxon>Eukaryota</taxon>
        <taxon>Fungi</taxon>
        <taxon>Dikarya</taxon>
        <taxon>Basidiomycota</taxon>
        <taxon>Agaricomycotina</taxon>
        <taxon>Agaricomycetes</taxon>
        <taxon>Agaricomycetidae</taxon>
        <taxon>Agaricales</taxon>
        <taxon>Marasmiineae</taxon>
        <taxon>Mycenaceae</taxon>
        <taxon>Mycena</taxon>
    </lineage>
</organism>
<evidence type="ECO:0000313" key="2">
    <source>
        <dbReference type="EMBL" id="KAF7371201.1"/>
    </source>
</evidence>
<feature type="compositionally biased region" description="Acidic residues" evidence="1">
    <location>
        <begin position="107"/>
        <end position="127"/>
    </location>
</feature>
<name>A0A8H7DH43_9AGAR</name>
<dbReference type="OrthoDB" id="2881727at2759"/>
<feature type="region of interest" description="Disordered" evidence="1">
    <location>
        <begin position="1"/>
        <end position="39"/>
    </location>
</feature>
<gene>
    <name evidence="2" type="ORF">MSAN_00755600</name>
</gene>
<dbReference type="AlphaFoldDB" id="A0A8H7DH43"/>
<feature type="region of interest" description="Disordered" evidence="1">
    <location>
        <begin position="107"/>
        <end position="156"/>
    </location>
</feature>
<protein>
    <submittedName>
        <fullName evidence="2">Uncharacterized protein</fullName>
    </submittedName>
</protein>
<feature type="compositionally biased region" description="Polar residues" evidence="1">
    <location>
        <begin position="1"/>
        <end position="10"/>
    </location>
</feature>
<evidence type="ECO:0000313" key="3">
    <source>
        <dbReference type="Proteomes" id="UP000623467"/>
    </source>
</evidence>